<organism evidence="5 6">
    <name type="scientific">Acinetobacter beijerinckii ANC 3835</name>
    <dbReference type="NCBI Taxonomy" id="1217649"/>
    <lineage>
        <taxon>Bacteria</taxon>
        <taxon>Pseudomonadati</taxon>
        <taxon>Pseudomonadota</taxon>
        <taxon>Gammaproteobacteria</taxon>
        <taxon>Moraxellales</taxon>
        <taxon>Moraxellaceae</taxon>
        <taxon>Acinetobacter</taxon>
    </lineage>
</organism>
<reference evidence="5 6" key="1">
    <citation type="submission" date="2013-02" db="EMBL/GenBank/DDBJ databases">
        <title>The Genome Sequence of Acinetobacter beijerinckii ANC 3835.</title>
        <authorList>
            <consortium name="The Broad Institute Genome Sequencing Platform"/>
            <consortium name="The Broad Institute Genome Sequencing Center for Infectious Disease"/>
            <person name="Cerqueira G."/>
            <person name="Feldgarden M."/>
            <person name="Courvalin P."/>
            <person name="Perichon B."/>
            <person name="Grillot-Courvalin C."/>
            <person name="Clermont D."/>
            <person name="Rocha E."/>
            <person name="Yoon E.-J."/>
            <person name="Nemec A."/>
            <person name="Walker B."/>
            <person name="Young S.K."/>
            <person name="Zeng Q."/>
            <person name="Gargeya S."/>
            <person name="Fitzgerald M."/>
            <person name="Haas B."/>
            <person name="Abouelleil A."/>
            <person name="Alvarado L."/>
            <person name="Arachchi H.M."/>
            <person name="Berlin A.M."/>
            <person name="Chapman S.B."/>
            <person name="Dewar J."/>
            <person name="Goldberg J."/>
            <person name="Griggs A."/>
            <person name="Gujja S."/>
            <person name="Hansen M."/>
            <person name="Howarth C."/>
            <person name="Imamovic A."/>
            <person name="Larimer J."/>
            <person name="McCowan C."/>
            <person name="Murphy C."/>
            <person name="Neiman D."/>
            <person name="Pearson M."/>
            <person name="Priest M."/>
            <person name="Roberts A."/>
            <person name="Saif S."/>
            <person name="Shea T."/>
            <person name="Sisk P."/>
            <person name="Sykes S."/>
            <person name="Wortman J."/>
            <person name="Nusbaum C."/>
            <person name="Birren B."/>
        </authorList>
    </citation>
    <scope>NUCLEOTIDE SEQUENCE [LARGE SCALE GENOMIC DNA]</scope>
    <source>
        <strain evidence="5 6">ANC 3835</strain>
    </source>
</reference>
<gene>
    <name evidence="5" type="ORF">F934_00706</name>
</gene>
<accession>N9FLP5</accession>
<keyword evidence="4" id="KW-0472">Membrane</keyword>
<comment type="similarity">
    <text evidence="1 3">Belongs to the N-Me-Phe pilin family.</text>
</comment>
<dbReference type="Pfam" id="PF00114">
    <property type="entry name" value="Pilin"/>
    <property type="match status" value="1"/>
</dbReference>
<protein>
    <recommendedName>
        <fullName evidence="7">Prepilin-type N-terminal cleavage/methylation domain-containing protein</fullName>
    </recommendedName>
</protein>
<evidence type="ECO:0000313" key="6">
    <source>
        <dbReference type="Proteomes" id="UP000018417"/>
    </source>
</evidence>
<dbReference type="Gene3D" id="3.30.700.10">
    <property type="entry name" value="Glycoprotein, Type 4 Pilin"/>
    <property type="match status" value="1"/>
</dbReference>
<dbReference type="GO" id="GO:0007155">
    <property type="term" value="P:cell adhesion"/>
    <property type="evidence" value="ECO:0007669"/>
    <property type="project" value="InterPro"/>
</dbReference>
<dbReference type="EMBL" id="APQK01000009">
    <property type="protein sequence ID" value="ENW05856.1"/>
    <property type="molecule type" value="Genomic_DNA"/>
</dbReference>
<feature type="transmembrane region" description="Helical" evidence="4">
    <location>
        <begin position="25"/>
        <end position="48"/>
    </location>
</feature>
<dbReference type="Pfam" id="PF07963">
    <property type="entry name" value="N_methyl"/>
    <property type="match status" value="1"/>
</dbReference>
<evidence type="ECO:0000256" key="1">
    <source>
        <dbReference type="ARBA" id="ARBA00005233"/>
    </source>
</evidence>
<dbReference type="InterPro" id="IPR045584">
    <property type="entry name" value="Pilin-like"/>
</dbReference>
<keyword evidence="4" id="KW-0812">Transmembrane</keyword>
<keyword evidence="3" id="KW-0281">Fimbrium</keyword>
<comment type="caution">
    <text evidence="5">The sequence shown here is derived from an EMBL/GenBank/DDBJ whole genome shotgun (WGS) entry which is preliminary data.</text>
</comment>
<dbReference type="AlphaFoldDB" id="N9FLP5"/>
<keyword evidence="4" id="KW-1133">Transmembrane helix</keyword>
<dbReference type="GO" id="GO:0009289">
    <property type="term" value="C:pilus"/>
    <property type="evidence" value="ECO:0007669"/>
    <property type="project" value="InterPro"/>
</dbReference>
<proteinExistence type="inferred from homology"/>
<dbReference type="Proteomes" id="UP000018417">
    <property type="component" value="Unassembled WGS sequence"/>
</dbReference>
<dbReference type="NCBIfam" id="TIGR02532">
    <property type="entry name" value="IV_pilin_GFxxxE"/>
    <property type="match status" value="1"/>
</dbReference>
<evidence type="ECO:0000256" key="4">
    <source>
        <dbReference type="SAM" id="Phobius"/>
    </source>
</evidence>
<dbReference type="InterPro" id="IPR001082">
    <property type="entry name" value="Pilin"/>
</dbReference>
<keyword evidence="2" id="KW-0488">Methylation</keyword>
<dbReference type="PATRIC" id="fig|1217649.3.peg.670"/>
<dbReference type="PROSITE" id="PS00409">
    <property type="entry name" value="PROKAR_NTER_METHYL"/>
    <property type="match status" value="1"/>
</dbReference>
<dbReference type="HOGENOM" id="CLU_091705_4_0_6"/>
<dbReference type="InterPro" id="IPR012902">
    <property type="entry name" value="N_methyl_site"/>
</dbReference>
<evidence type="ECO:0000313" key="5">
    <source>
        <dbReference type="EMBL" id="ENW05856.1"/>
    </source>
</evidence>
<evidence type="ECO:0000256" key="2">
    <source>
        <dbReference type="ARBA" id="ARBA00022481"/>
    </source>
</evidence>
<dbReference type="SUPFAM" id="SSF54523">
    <property type="entry name" value="Pili subunits"/>
    <property type="match status" value="1"/>
</dbReference>
<evidence type="ECO:0008006" key="7">
    <source>
        <dbReference type="Google" id="ProtNLM"/>
    </source>
</evidence>
<name>N9FLP5_9GAMM</name>
<evidence type="ECO:0000256" key="3">
    <source>
        <dbReference type="RuleBase" id="RU000389"/>
    </source>
</evidence>
<sequence>MARFLDNNLNYIWGDRVMYKMSKGFTLIELMIVIAIIGVLAAVAIPAYQYHTIRAKVSEVLAVASATKTLVGESYIVGGLTVVASTAVDYNLRSASEKQTQYVSDIKVANDGVITITLTTNSTLGLPSDLLGKTLVLTPNIDGLKLANDVGSIDWACATTTSITATSKGLVADLGTLPAIYAPSECR</sequence>